<reference evidence="2 3" key="1">
    <citation type="journal article" date="2014" name="World J. Microbiol. Biotechnol.">
        <title>Biodiversity and physiological characteristics of Antarctic and Arctic lichens-associated bacteria.</title>
        <authorList>
            <person name="Lee Y.M."/>
            <person name="Kim E.H."/>
            <person name="Lee H.K."/>
            <person name="Hong S.G."/>
        </authorList>
    </citation>
    <scope>NUCLEOTIDE SEQUENCE [LARGE SCALE GENOMIC DNA]</scope>
    <source>
        <strain evidence="2 3">PAMC 26569</strain>
    </source>
</reference>
<feature type="transmembrane region" description="Helical" evidence="1">
    <location>
        <begin position="22"/>
        <end position="52"/>
    </location>
</feature>
<dbReference type="AlphaFoldDB" id="A0A6M8HTI5"/>
<evidence type="ECO:0000256" key="1">
    <source>
        <dbReference type="SAM" id="Phobius"/>
    </source>
</evidence>
<proteinExistence type="predicted"/>
<protein>
    <submittedName>
        <fullName evidence="2">Uncharacterized protein</fullName>
    </submittedName>
</protein>
<dbReference type="Proteomes" id="UP000500767">
    <property type="component" value="Chromosome"/>
</dbReference>
<sequence>MPFDGTDFNAGRKQPRPTGDRVFGFLFLFCAICLLVMPISAAALVDIVHYFWAS</sequence>
<accession>A0A6M8HTI5</accession>
<evidence type="ECO:0000313" key="3">
    <source>
        <dbReference type="Proteomes" id="UP000500767"/>
    </source>
</evidence>
<name>A0A6M8HTI5_9PROT</name>
<dbReference type="KEGG" id="lck:HN018_17880"/>
<dbReference type="RefSeq" id="WP_171835269.1">
    <property type="nucleotide sequence ID" value="NZ_CP053708.1"/>
</dbReference>
<keyword evidence="1" id="KW-1133">Transmembrane helix</keyword>
<keyword evidence="1" id="KW-0812">Transmembrane</keyword>
<keyword evidence="3" id="KW-1185">Reference proteome</keyword>
<gene>
    <name evidence="2" type="ORF">HN018_17880</name>
</gene>
<keyword evidence="1" id="KW-0472">Membrane</keyword>
<evidence type="ECO:0000313" key="2">
    <source>
        <dbReference type="EMBL" id="QKE91650.1"/>
    </source>
</evidence>
<dbReference type="EMBL" id="CP053708">
    <property type="protein sequence ID" value="QKE91650.1"/>
    <property type="molecule type" value="Genomic_DNA"/>
</dbReference>
<organism evidence="2 3">
    <name type="scientific">Lichenicola cladoniae</name>
    <dbReference type="NCBI Taxonomy" id="1484109"/>
    <lineage>
        <taxon>Bacteria</taxon>
        <taxon>Pseudomonadati</taxon>
        <taxon>Pseudomonadota</taxon>
        <taxon>Alphaproteobacteria</taxon>
        <taxon>Acetobacterales</taxon>
        <taxon>Acetobacteraceae</taxon>
        <taxon>Lichenicola</taxon>
    </lineage>
</organism>